<dbReference type="InterPro" id="IPR048960">
    <property type="entry name" value="POLQ-like_helical"/>
</dbReference>
<comment type="caution">
    <text evidence="2">The sequence shown here is derived from an EMBL/GenBank/DDBJ whole genome shotgun (WGS) entry which is preliminary data.</text>
</comment>
<keyword evidence="3" id="KW-1185">Reference proteome</keyword>
<protein>
    <recommendedName>
        <fullName evidence="1">POLQ-like helical domain-containing protein</fullName>
    </recommendedName>
</protein>
<dbReference type="AlphaFoldDB" id="A0A9D4HLZ6"/>
<name>A0A9D4HLZ6_DREPO</name>
<proteinExistence type="predicted"/>
<dbReference type="Proteomes" id="UP000828390">
    <property type="component" value="Unassembled WGS sequence"/>
</dbReference>
<dbReference type="EMBL" id="JAIWYP010000012">
    <property type="protein sequence ID" value="KAH3724329.1"/>
    <property type="molecule type" value="Genomic_DNA"/>
</dbReference>
<dbReference type="Pfam" id="PF21099">
    <property type="entry name" value="POLQ_helical"/>
    <property type="match status" value="1"/>
</dbReference>
<dbReference type="GO" id="GO:0097681">
    <property type="term" value="P:double-strand break repair via alternative nonhomologous end joining"/>
    <property type="evidence" value="ECO:0007669"/>
    <property type="project" value="TreeGrafter"/>
</dbReference>
<dbReference type="InterPro" id="IPR002298">
    <property type="entry name" value="DNA_polymerase_A"/>
</dbReference>
<dbReference type="PANTHER" id="PTHR10133:SF62">
    <property type="entry name" value="DNA POLYMERASE THETA"/>
    <property type="match status" value="1"/>
</dbReference>
<sequence>MVTVFCARLGWSNMELILSQFQSRLTFGVQRELCDLVRMSSLNGQRARVLYNGGYQTVAALAGALPEDVEAILGNSAPFER</sequence>
<gene>
    <name evidence="2" type="ORF">DPMN_050145</name>
</gene>
<evidence type="ECO:0000313" key="2">
    <source>
        <dbReference type="EMBL" id="KAH3724329.1"/>
    </source>
</evidence>
<dbReference type="GO" id="GO:0003887">
    <property type="term" value="F:DNA-directed DNA polymerase activity"/>
    <property type="evidence" value="ECO:0007669"/>
    <property type="project" value="InterPro"/>
</dbReference>
<organism evidence="2 3">
    <name type="scientific">Dreissena polymorpha</name>
    <name type="common">Zebra mussel</name>
    <name type="synonym">Mytilus polymorpha</name>
    <dbReference type="NCBI Taxonomy" id="45954"/>
    <lineage>
        <taxon>Eukaryota</taxon>
        <taxon>Metazoa</taxon>
        <taxon>Spiralia</taxon>
        <taxon>Lophotrochozoa</taxon>
        <taxon>Mollusca</taxon>
        <taxon>Bivalvia</taxon>
        <taxon>Autobranchia</taxon>
        <taxon>Heteroconchia</taxon>
        <taxon>Euheterodonta</taxon>
        <taxon>Imparidentia</taxon>
        <taxon>Neoheterodontei</taxon>
        <taxon>Myida</taxon>
        <taxon>Dreissenoidea</taxon>
        <taxon>Dreissenidae</taxon>
        <taxon>Dreissena</taxon>
    </lineage>
</organism>
<reference evidence="2" key="2">
    <citation type="submission" date="2020-11" db="EMBL/GenBank/DDBJ databases">
        <authorList>
            <person name="McCartney M.A."/>
            <person name="Auch B."/>
            <person name="Kono T."/>
            <person name="Mallez S."/>
            <person name="Becker A."/>
            <person name="Gohl D.M."/>
            <person name="Silverstein K.A.T."/>
            <person name="Koren S."/>
            <person name="Bechman K.B."/>
            <person name="Herman A."/>
            <person name="Abrahante J.E."/>
            <person name="Garbe J."/>
        </authorList>
    </citation>
    <scope>NUCLEOTIDE SEQUENCE</scope>
    <source>
        <strain evidence="2">Duluth1</strain>
        <tissue evidence="2">Whole animal</tissue>
    </source>
</reference>
<accession>A0A9D4HLZ6</accession>
<feature type="domain" description="POLQ-like helical" evidence="1">
    <location>
        <begin position="1"/>
        <end position="25"/>
    </location>
</feature>
<evidence type="ECO:0000259" key="1">
    <source>
        <dbReference type="Pfam" id="PF21099"/>
    </source>
</evidence>
<dbReference type="Gene3D" id="1.10.3380.20">
    <property type="match status" value="1"/>
</dbReference>
<reference evidence="2" key="1">
    <citation type="journal article" date="2019" name="bioRxiv">
        <title>The Genome of the Zebra Mussel, Dreissena polymorpha: A Resource for Invasive Species Research.</title>
        <authorList>
            <person name="McCartney M.A."/>
            <person name="Auch B."/>
            <person name="Kono T."/>
            <person name="Mallez S."/>
            <person name="Zhang Y."/>
            <person name="Obille A."/>
            <person name="Becker A."/>
            <person name="Abrahante J.E."/>
            <person name="Garbe J."/>
            <person name="Badalamenti J.P."/>
            <person name="Herman A."/>
            <person name="Mangelson H."/>
            <person name="Liachko I."/>
            <person name="Sullivan S."/>
            <person name="Sone E.D."/>
            <person name="Koren S."/>
            <person name="Silverstein K.A.T."/>
            <person name="Beckman K.B."/>
            <person name="Gohl D.M."/>
        </authorList>
    </citation>
    <scope>NUCLEOTIDE SEQUENCE</scope>
    <source>
        <strain evidence="2">Duluth1</strain>
        <tissue evidence="2">Whole animal</tissue>
    </source>
</reference>
<evidence type="ECO:0000313" key="3">
    <source>
        <dbReference type="Proteomes" id="UP000828390"/>
    </source>
</evidence>
<dbReference type="SUPFAM" id="SSF158702">
    <property type="entry name" value="Sec63 N-terminal domain-like"/>
    <property type="match status" value="1"/>
</dbReference>
<dbReference type="PANTHER" id="PTHR10133">
    <property type="entry name" value="DNA POLYMERASE I"/>
    <property type="match status" value="1"/>
</dbReference>
<dbReference type="GO" id="GO:0006261">
    <property type="term" value="P:DNA-templated DNA replication"/>
    <property type="evidence" value="ECO:0007669"/>
    <property type="project" value="InterPro"/>
</dbReference>